<evidence type="ECO:0000256" key="1">
    <source>
        <dbReference type="SAM" id="MobiDB-lite"/>
    </source>
</evidence>
<evidence type="ECO:0000313" key="2">
    <source>
        <dbReference type="EMBL" id="GIE38060.1"/>
    </source>
</evidence>
<evidence type="ECO:0000313" key="4">
    <source>
        <dbReference type="Proteomes" id="UP000590511"/>
    </source>
</evidence>
<dbReference type="EMBL" id="BOMP01000016">
    <property type="protein sequence ID" value="GIE38060.1"/>
    <property type="molecule type" value="Genomic_DNA"/>
</dbReference>
<keyword evidence="5" id="KW-1185">Reference proteome</keyword>
<reference evidence="2 5" key="2">
    <citation type="submission" date="2021-01" db="EMBL/GenBank/DDBJ databases">
        <title>Whole genome shotgun sequence of Actinoplanes lobatus NBRC 12513.</title>
        <authorList>
            <person name="Komaki H."/>
            <person name="Tamura T."/>
        </authorList>
    </citation>
    <scope>NUCLEOTIDE SEQUENCE [LARGE SCALE GENOMIC DNA]</scope>
    <source>
        <strain evidence="2 5">NBRC 12513</strain>
    </source>
</reference>
<name>A0A7W7MKM8_9ACTN</name>
<dbReference type="EMBL" id="JACHNC010000001">
    <property type="protein sequence ID" value="MBB4753526.1"/>
    <property type="molecule type" value="Genomic_DNA"/>
</dbReference>
<organism evidence="3 4">
    <name type="scientific">Actinoplanes lobatus</name>
    <dbReference type="NCBI Taxonomy" id="113568"/>
    <lineage>
        <taxon>Bacteria</taxon>
        <taxon>Bacillati</taxon>
        <taxon>Actinomycetota</taxon>
        <taxon>Actinomycetes</taxon>
        <taxon>Micromonosporales</taxon>
        <taxon>Micromonosporaceae</taxon>
        <taxon>Actinoplanes</taxon>
    </lineage>
</organism>
<protein>
    <recommendedName>
        <fullName evidence="6">Barstar (barnase inhibitor) domain-containing protein</fullName>
    </recommendedName>
</protein>
<sequence>MASFTEQETERQWDYELLYDGAVTGFISEAMLDHVITELVSLGYGIAEVRGGTGAPMLLKLLESVPAHYDYAVGNLSATMDALRYLDLSGRTGWALVIRRFDETFAADPDWARGLCDVVTRASYEHLLKGDRFLMLVQSPVELPLGELGGERPAWRTREPHSHHAESQ</sequence>
<evidence type="ECO:0000313" key="5">
    <source>
        <dbReference type="Proteomes" id="UP000631312"/>
    </source>
</evidence>
<evidence type="ECO:0000313" key="3">
    <source>
        <dbReference type="EMBL" id="MBB4753526.1"/>
    </source>
</evidence>
<feature type="compositionally biased region" description="Basic and acidic residues" evidence="1">
    <location>
        <begin position="149"/>
        <end position="168"/>
    </location>
</feature>
<comment type="caution">
    <text evidence="3">The sequence shown here is derived from an EMBL/GenBank/DDBJ whole genome shotgun (WGS) entry which is preliminary data.</text>
</comment>
<accession>A0A7W7MKM8</accession>
<reference evidence="3 4" key="1">
    <citation type="submission" date="2020-08" db="EMBL/GenBank/DDBJ databases">
        <title>Sequencing the genomes of 1000 actinobacteria strains.</title>
        <authorList>
            <person name="Klenk H.-P."/>
        </authorList>
    </citation>
    <scope>NUCLEOTIDE SEQUENCE [LARGE SCALE GENOMIC DNA]</scope>
    <source>
        <strain evidence="3 4">DSM 43150</strain>
    </source>
</reference>
<feature type="region of interest" description="Disordered" evidence="1">
    <location>
        <begin position="148"/>
        <end position="168"/>
    </location>
</feature>
<dbReference type="Proteomes" id="UP000590511">
    <property type="component" value="Unassembled WGS sequence"/>
</dbReference>
<dbReference type="RefSeq" id="WP_188125214.1">
    <property type="nucleotide sequence ID" value="NZ_BOMP01000016.1"/>
</dbReference>
<evidence type="ECO:0008006" key="6">
    <source>
        <dbReference type="Google" id="ProtNLM"/>
    </source>
</evidence>
<dbReference type="AlphaFoldDB" id="A0A7W7MKM8"/>
<dbReference type="Proteomes" id="UP000631312">
    <property type="component" value="Unassembled WGS sequence"/>
</dbReference>
<proteinExistence type="predicted"/>
<gene>
    <name evidence="2" type="ORF">Alo02nite_09580</name>
    <name evidence="3" type="ORF">BJ964_007687</name>
</gene>